<accession>A0A512BNY0</accession>
<dbReference type="AlphaFoldDB" id="A0A512BNY0"/>
<dbReference type="Pfam" id="PF08722">
    <property type="entry name" value="Tn7_TnsA-like_N"/>
    <property type="match status" value="1"/>
</dbReference>
<reference evidence="3 4" key="1">
    <citation type="submission" date="2019-07" db="EMBL/GenBank/DDBJ databases">
        <title>Whole genome shotgun sequence of Microvirga aerophila NBRC 106136.</title>
        <authorList>
            <person name="Hosoyama A."/>
            <person name="Uohara A."/>
            <person name="Ohji S."/>
            <person name="Ichikawa N."/>
        </authorList>
    </citation>
    <scope>NUCLEOTIDE SEQUENCE [LARGE SCALE GENOMIC DNA]</scope>
    <source>
        <strain evidence="3 4">NBRC 106136</strain>
    </source>
</reference>
<keyword evidence="4" id="KW-1185">Reference proteome</keyword>
<evidence type="ECO:0000256" key="1">
    <source>
        <dbReference type="SAM" id="MobiDB-lite"/>
    </source>
</evidence>
<name>A0A512BNY0_9HYPH</name>
<gene>
    <name evidence="3" type="ORF">MAE02_13460</name>
</gene>
<organism evidence="3 4">
    <name type="scientific">Microvirga aerophila</name>
    <dbReference type="NCBI Taxonomy" id="670291"/>
    <lineage>
        <taxon>Bacteria</taxon>
        <taxon>Pseudomonadati</taxon>
        <taxon>Pseudomonadota</taxon>
        <taxon>Alphaproteobacteria</taxon>
        <taxon>Hyphomicrobiales</taxon>
        <taxon>Methylobacteriaceae</taxon>
        <taxon>Microvirga</taxon>
    </lineage>
</organism>
<dbReference type="InterPro" id="IPR014833">
    <property type="entry name" value="TnsA_N"/>
</dbReference>
<sequence>MLRQLAMIYVSDDGGPIRTIIGLRNTVWTGEYPSVKSGWSLPWESRLERDYMWVCETDTAVVWFLAQPLRIEIAVDDETYEYIPDVYEDRADGSVQITEIKKHREEIARDPRYELKLDLARYVCEGLGWTFKILEESDIHLPKVVFRNIRDMHDDGKLAVPLADMLAVRSHIEAVGGATTLGAAAKTLGGWQRGFALLKAMMVRRIVEIDLRLPFCFDNIVTLVPRTLASSRPGHRPLHRKIERPENPPAR</sequence>
<proteinExistence type="predicted"/>
<dbReference type="EMBL" id="BJYU01000015">
    <property type="protein sequence ID" value="GEO13650.1"/>
    <property type="molecule type" value="Genomic_DNA"/>
</dbReference>
<evidence type="ECO:0000259" key="2">
    <source>
        <dbReference type="Pfam" id="PF08722"/>
    </source>
</evidence>
<feature type="region of interest" description="Disordered" evidence="1">
    <location>
        <begin position="230"/>
        <end position="251"/>
    </location>
</feature>
<comment type="caution">
    <text evidence="3">The sequence shown here is derived from an EMBL/GenBank/DDBJ whole genome shotgun (WGS) entry which is preliminary data.</text>
</comment>
<protein>
    <recommendedName>
        <fullName evidence="2">TnsA endonuclease N-terminal domain-containing protein</fullName>
    </recommendedName>
</protein>
<feature type="domain" description="TnsA endonuclease N-terminal" evidence="2">
    <location>
        <begin position="59"/>
        <end position="136"/>
    </location>
</feature>
<evidence type="ECO:0000313" key="4">
    <source>
        <dbReference type="Proteomes" id="UP000321085"/>
    </source>
</evidence>
<feature type="compositionally biased region" description="Basic residues" evidence="1">
    <location>
        <begin position="233"/>
        <end position="242"/>
    </location>
</feature>
<evidence type="ECO:0000313" key="3">
    <source>
        <dbReference type="EMBL" id="GEO13650.1"/>
    </source>
</evidence>
<dbReference type="Proteomes" id="UP000321085">
    <property type="component" value="Unassembled WGS sequence"/>
</dbReference>